<feature type="compositionally biased region" description="Basic residues" evidence="1">
    <location>
        <begin position="321"/>
        <end position="331"/>
    </location>
</feature>
<dbReference type="PANTHER" id="PTHR22705:SF0">
    <property type="entry name" value="ZZ-TYPE ZINC FINGER-CONTAINING PROTEIN 3"/>
    <property type="match status" value="1"/>
</dbReference>
<dbReference type="Proteomes" id="UP000636479">
    <property type="component" value="Unassembled WGS sequence"/>
</dbReference>
<dbReference type="PROSITE" id="PS50090">
    <property type="entry name" value="MYB_LIKE"/>
    <property type="match status" value="1"/>
</dbReference>
<evidence type="ECO:0000259" key="2">
    <source>
        <dbReference type="PROSITE" id="PS50090"/>
    </source>
</evidence>
<dbReference type="RefSeq" id="XP_037215490.1">
    <property type="nucleotide sequence ID" value="XM_037368564.1"/>
</dbReference>
<evidence type="ECO:0000313" key="4">
    <source>
        <dbReference type="EMBL" id="KAF7293062.1"/>
    </source>
</evidence>
<dbReference type="GeneID" id="59351080"/>
<feature type="domain" description="HTH myb-type" evidence="3">
    <location>
        <begin position="338"/>
        <end position="392"/>
    </location>
</feature>
<feature type="region of interest" description="Disordered" evidence="1">
    <location>
        <begin position="134"/>
        <end position="249"/>
    </location>
</feature>
<dbReference type="InterPro" id="IPR009057">
    <property type="entry name" value="Homeodomain-like_sf"/>
</dbReference>
<dbReference type="InterPro" id="IPR017930">
    <property type="entry name" value="Myb_dom"/>
</dbReference>
<dbReference type="Gene3D" id="1.10.10.60">
    <property type="entry name" value="Homeodomain-like"/>
    <property type="match status" value="1"/>
</dbReference>
<accession>A0A8H6S617</accession>
<gene>
    <name evidence="4" type="ORF">MIND_01205600</name>
</gene>
<evidence type="ECO:0000256" key="1">
    <source>
        <dbReference type="SAM" id="MobiDB-lite"/>
    </source>
</evidence>
<sequence length="397" mass="43952">MDLDDPRAKTLNALKAFIDQQRALLTRTKADIQTLRKLKAESIVDTSTLSEQLNDDAFRLGEAEVQSGAVPEELDWSLLARKDPKPLTLLGRNALAVYTARNKPKPPVNPGLSELQKLVRNARKTIIDPVIALYGEPDDAPDANARPTPLRGPSGLFIRRTHQNRTPRRKPQALPAQPPPPQQPPDDARSSAGSSTIVDVDECPSPIPMALAKPKRTRRISTKLERQNLDRSDEPGIHTRRRSSTLASATTLRITVSHQKHGAIVLRIPPRSALPSGPLNTDDTGRDWTESEGSESGHDSPVPSRSPSPINPHPAPPSVLGKRRRPPAKAKPKSETFKLKWTTSEQNLLERLLEEIPDDDAQRYAKISRAMGGRRTPKQVNSRVQKYLLKLKQYGVI</sequence>
<dbReference type="OrthoDB" id="424753at2759"/>
<dbReference type="InterPro" id="IPR001005">
    <property type="entry name" value="SANT/Myb"/>
</dbReference>
<feature type="region of interest" description="Disordered" evidence="1">
    <location>
        <begin position="266"/>
        <end position="335"/>
    </location>
</feature>
<dbReference type="PANTHER" id="PTHR22705">
    <property type="entry name" value="ZINC FINGER, ZZ DOMAIN CONTAINING 3"/>
    <property type="match status" value="1"/>
</dbReference>
<dbReference type="SMART" id="SM00717">
    <property type="entry name" value="SANT"/>
    <property type="match status" value="1"/>
</dbReference>
<feature type="compositionally biased region" description="Basic residues" evidence="1">
    <location>
        <begin position="159"/>
        <end position="171"/>
    </location>
</feature>
<protein>
    <submittedName>
        <fullName evidence="4">SANT domain-containing protein</fullName>
    </submittedName>
</protein>
<feature type="compositionally biased region" description="Pro residues" evidence="1">
    <location>
        <begin position="304"/>
        <end position="317"/>
    </location>
</feature>
<dbReference type="AlphaFoldDB" id="A0A8H6S617"/>
<comment type="caution">
    <text evidence="4">The sequence shown here is derived from an EMBL/GenBank/DDBJ whole genome shotgun (WGS) entry which is preliminary data.</text>
</comment>
<proteinExistence type="predicted"/>
<dbReference type="InterPro" id="IPR037830">
    <property type="entry name" value="ZZZ3"/>
</dbReference>
<dbReference type="EMBL" id="JACAZF010000011">
    <property type="protein sequence ID" value="KAF7293062.1"/>
    <property type="molecule type" value="Genomic_DNA"/>
</dbReference>
<evidence type="ECO:0000259" key="3">
    <source>
        <dbReference type="PROSITE" id="PS51294"/>
    </source>
</evidence>
<name>A0A8H6S617_9AGAR</name>
<keyword evidence="5" id="KW-1185">Reference proteome</keyword>
<organism evidence="4 5">
    <name type="scientific">Mycena indigotica</name>
    <dbReference type="NCBI Taxonomy" id="2126181"/>
    <lineage>
        <taxon>Eukaryota</taxon>
        <taxon>Fungi</taxon>
        <taxon>Dikarya</taxon>
        <taxon>Basidiomycota</taxon>
        <taxon>Agaricomycotina</taxon>
        <taxon>Agaricomycetes</taxon>
        <taxon>Agaricomycetidae</taxon>
        <taxon>Agaricales</taxon>
        <taxon>Marasmiineae</taxon>
        <taxon>Mycenaceae</taxon>
        <taxon>Mycena</taxon>
    </lineage>
</organism>
<dbReference type="Pfam" id="PF00249">
    <property type="entry name" value="Myb_DNA-binding"/>
    <property type="match status" value="1"/>
</dbReference>
<feature type="domain" description="Myb-like" evidence="2">
    <location>
        <begin position="333"/>
        <end position="388"/>
    </location>
</feature>
<reference evidence="4" key="1">
    <citation type="submission" date="2020-05" db="EMBL/GenBank/DDBJ databases">
        <title>Mycena genomes resolve the evolution of fungal bioluminescence.</title>
        <authorList>
            <person name="Tsai I.J."/>
        </authorList>
    </citation>
    <scope>NUCLEOTIDE SEQUENCE</scope>
    <source>
        <strain evidence="4">171206Taipei</strain>
    </source>
</reference>
<evidence type="ECO:0000313" key="5">
    <source>
        <dbReference type="Proteomes" id="UP000636479"/>
    </source>
</evidence>
<dbReference type="SUPFAM" id="SSF46689">
    <property type="entry name" value="Homeodomain-like"/>
    <property type="match status" value="1"/>
</dbReference>
<dbReference type="PROSITE" id="PS51294">
    <property type="entry name" value="HTH_MYB"/>
    <property type="match status" value="1"/>
</dbReference>
<feature type="compositionally biased region" description="Basic and acidic residues" evidence="1">
    <location>
        <begin position="222"/>
        <end position="237"/>
    </location>
</feature>